<feature type="chain" id="PRO_5013038952" evidence="1">
    <location>
        <begin position="18"/>
        <end position="152"/>
    </location>
</feature>
<comment type="caution">
    <text evidence="2">The sequence shown here is derived from an EMBL/GenBank/DDBJ whole genome shotgun (WGS) entry which is preliminary data.</text>
</comment>
<organism evidence="2 3">
    <name type="scientific">Ceratocystis fimbriata CBS 114723</name>
    <dbReference type="NCBI Taxonomy" id="1035309"/>
    <lineage>
        <taxon>Eukaryota</taxon>
        <taxon>Fungi</taxon>
        <taxon>Dikarya</taxon>
        <taxon>Ascomycota</taxon>
        <taxon>Pezizomycotina</taxon>
        <taxon>Sordariomycetes</taxon>
        <taxon>Hypocreomycetidae</taxon>
        <taxon>Microascales</taxon>
        <taxon>Ceratocystidaceae</taxon>
        <taxon>Ceratocystis</taxon>
    </lineage>
</organism>
<keyword evidence="1" id="KW-0732">Signal</keyword>
<keyword evidence="3" id="KW-1185">Reference proteome</keyword>
<dbReference type="AlphaFoldDB" id="A0A2C5WUZ0"/>
<proteinExistence type="predicted"/>
<dbReference type="OrthoDB" id="3990500at2759"/>
<evidence type="ECO:0000313" key="3">
    <source>
        <dbReference type="Proteomes" id="UP000222788"/>
    </source>
</evidence>
<gene>
    <name evidence="2" type="ORF">CFIMG_004103RA</name>
</gene>
<evidence type="ECO:0000313" key="2">
    <source>
        <dbReference type="EMBL" id="PHH49530.1"/>
    </source>
</evidence>
<dbReference type="STRING" id="1035309.A0A2C5WUZ0"/>
<reference evidence="2 3" key="2">
    <citation type="journal article" date="2013" name="IMA Fungus">
        <title>IMA Genome-F 1: Ceratocystis fimbriata: Draft nuclear genome sequence for the plant pathogen, Ceratocystis fimbriata.</title>
        <authorList>
            <person name="Wilken P.M."/>
            <person name="Steenkamp E.T."/>
            <person name="Wingfield M.J."/>
            <person name="de Beer Z.W."/>
            <person name="Wingfield B.D."/>
        </authorList>
    </citation>
    <scope>NUCLEOTIDE SEQUENCE [LARGE SCALE GENOMIC DNA]</scope>
    <source>
        <strain evidence="2 3">CBS 114723</strain>
    </source>
</reference>
<dbReference type="Proteomes" id="UP000222788">
    <property type="component" value="Unassembled WGS sequence"/>
</dbReference>
<feature type="signal peptide" evidence="1">
    <location>
        <begin position="1"/>
        <end position="17"/>
    </location>
</feature>
<name>A0A2C5WUZ0_9PEZI</name>
<sequence>MMLSSVLLRRLVRPGMALCLGSACAYNARQSFRMDAIPSVSNAGLGTRTHTHRSSRRELSAEAETMSQISSGCVTGLLAGIAVSMISKVIIFIAGAVASGMVLAYRLGLNPVSHLKVPERYKLQKLAPRMMNRLPFKAAFSATFVLAAFARI</sequence>
<dbReference type="EMBL" id="APWK03000193">
    <property type="protein sequence ID" value="PHH49530.1"/>
    <property type="molecule type" value="Genomic_DNA"/>
</dbReference>
<reference evidence="2 3" key="1">
    <citation type="journal article" date="2013" name="Fungal Biol.">
        <title>Analysis of microsatellite markers in the genome of the plant pathogen Ceratocystis fimbriata.</title>
        <authorList>
            <person name="Simpson M.C."/>
            <person name="Wilken P.M."/>
            <person name="Coetzee M.P."/>
            <person name="Wingfield M.J."/>
            <person name="Wingfield B.D."/>
        </authorList>
    </citation>
    <scope>NUCLEOTIDE SEQUENCE [LARGE SCALE GENOMIC DNA]</scope>
    <source>
        <strain evidence="2 3">CBS 114723</strain>
    </source>
</reference>
<accession>A0A2C5WUZ0</accession>
<evidence type="ECO:0000256" key="1">
    <source>
        <dbReference type="SAM" id="SignalP"/>
    </source>
</evidence>
<protein>
    <submittedName>
        <fullName evidence="2">Uncharacterized protein</fullName>
    </submittedName>
</protein>